<protein>
    <submittedName>
        <fullName evidence="1">Uncharacterized protein</fullName>
    </submittedName>
</protein>
<comment type="caution">
    <text evidence="1">The sequence shown here is derived from an EMBL/GenBank/DDBJ whole genome shotgun (WGS) entry which is preliminary data.</text>
</comment>
<organism evidence="1 2">
    <name type="scientific">Dermacentor silvarum</name>
    <name type="common">Tick</name>
    <dbReference type="NCBI Taxonomy" id="543639"/>
    <lineage>
        <taxon>Eukaryota</taxon>
        <taxon>Metazoa</taxon>
        <taxon>Ecdysozoa</taxon>
        <taxon>Arthropoda</taxon>
        <taxon>Chelicerata</taxon>
        <taxon>Arachnida</taxon>
        <taxon>Acari</taxon>
        <taxon>Parasitiformes</taxon>
        <taxon>Ixodida</taxon>
        <taxon>Ixodoidea</taxon>
        <taxon>Ixodidae</taxon>
        <taxon>Rhipicephalinae</taxon>
        <taxon>Dermacentor</taxon>
    </lineage>
</organism>
<evidence type="ECO:0000313" key="2">
    <source>
        <dbReference type="Proteomes" id="UP000821865"/>
    </source>
</evidence>
<evidence type="ECO:0000313" key="1">
    <source>
        <dbReference type="EMBL" id="KAH7949945.1"/>
    </source>
</evidence>
<accession>A0ACB8CSE2</accession>
<sequence length="771" mass="85926">MPSIIPTIDWHLLKQFVFELQVTIERVLFLETDEQVETTVESSKGPGPAVLKSFSKGTSSSASKRGTRPFVHSEPVQLELLTDRHPLLSTTLVVRRKPRHRQLMVLGVVLIVVSVVLAFLSLLIIGRVHVPVVAQVNVCSTEDCVEYARRLRQRMNTSANPCHDFHAYVCGGGDSDGGSRARKSVRRTRQQAEEIVLVLSQPSYTLLLKHASTAAYKALSALDACMAREADQSAGLFASFMRDRRLPWPQPPGRPHNLVEVLDILFDLAVNWRVALWFDVRVSHLGEEGRLVMTLEEPGPVPLYRMEQLSDLGERAYGEAVRVMALFLTKGKINLEEETIHELYMDESAIREVVLSSEEEPDAWVLANGTDHRFNVSADEWDALVNKYLGASGFSTSQHVGILAIHQENFNELARLLSALPTARLLAAAGWTLAYSYAWATNPSLDAFTPTKATMASATYRVPLALCFLAVHESQGITMVAPMFLDVFSAEQQAQVVAVLNRTAEALTSAVRISTVIDSETKKKAAVKIAAHVYRNFWPPDPFVHFQVLDLLYDKFPTESGSFFVTWLESRKALRASITNRYYASLMLARYRWRSSRVLYLYALNLMLVGLAAVFPPSYLRHGSHAMTYAGLGFQFARQLVRAVDDRGQSLTFDGRPQASPKDNENSQKCRLSIAKTATERRAVGDLFALDLCLAAMKDAVAADSTPLELKSLEYLSPEQTFYISYCDHFCDEHPQERAKSMCNLAVNGSGFGRAFGCDARADGTRECLFF</sequence>
<keyword evidence="2" id="KW-1185">Reference proteome</keyword>
<dbReference type="EMBL" id="CM023474">
    <property type="protein sequence ID" value="KAH7949945.1"/>
    <property type="molecule type" value="Genomic_DNA"/>
</dbReference>
<name>A0ACB8CSE2_DERSI</name>
<proteinExistence type="predicted"/>
<reference evidence="1" key="1">
    <citation type="submission" date="2020-05" db="EMBL/GenBank/DDBJ databases">
        <title>Large-scale comparative analyses of tick genomes elucidate their genetic diversity and vector capacities.</title>
        <authorList>
            <person name="Jia N."/>
            <person name="Wang J."/>
            <person name="Shi W."/>
            <person name="Du L."/>
            <person name="Sun Y."/>
            <person name="Zhan W."/>
            <person name="Jiang J."/>
            <person name="Wang Q."/>
            <person name="Zhang B."/>
            <person name="Ji P."/>
            <person name="Sakyi L.B."/>
            <person name="Cui X."/>
            <person name="Yuan T."/>
            <person name="Jiang B."/>
            <person name="Yang W."/>
            <person name="Lam T.T.-Y."/>
            <person name="Chang Q."/>
            <person name="Ding S."/>
            <person name="Wang X."/>
            <person name="Zhu J."/>
            <person name="Ruan X."/>
            <person name="Zhao L."/>
            <person name="Wei J."/>
            <person name="Que T."/>
            <person name="Du C."/>
            <person name="Cheng J."/>
            <person name="Dai P."/>
            <person name="Han X."/>
            <person name="Huang E."/>
            <person name="Gao Y."/>
            <person name="Liu J."/>
            <person name="Shao H."/>
            <person name="Ye R."/>
            <person name="Li L."/>
            <person name="Wei W."/>
            <person name="Wang X."/>
            <person name="Wang C."/>
            <person name="Yang T."/>
            <person name="Huo Q."/>
            <person name="Li W."/>
            <person name="Guo W."/>
            <person name="Chen H."/>
            <person name="Zhou L."/>
            <person name="Ni X."/>
            <person name="Tian J."/>
            <person name="Zhou Y."/>
            <person name="Sheng Y."/>
            <person name="Liu T."/>
            <person name="Pan Y."/>
            <person name="Xia L."/>
            <person name="Li J."/>
            <person name="Zhao F."/>
            <person name="Cao W."/>
        </authorList>
    </citation>
    <scope>NUCLEOTIDE SEQUENCE</scope>
    <source>
        <strain evidence="1">Dsil-2018</strain>
    </source>
</reference>
<gene>
    <name evidence="1" type="ORF">HPB49_017534</name>
</gene>
<dbReference type="Proteomes" id="UP000821865">
    <property type="component" value="Chromosome 5"/>
</dbReference>